<evidence type="ECO:0000256" key="1">
    <source>
        <dbReference type="ARBA" id="ARBA00004651"/>
    </source>
</evidence>
<organism evidence="10 11">
    <name type="scientific">Virgibacillus pantothenticus</name>
    <dbReference type="NCBI Taxonomy" id="1473"/>
    <lineage>
        <taxon>Bacteria</taxon>
        <taxon>Bacillati</taxon>
        <taxon>Bacillota</taxon>
        <taxon>Bacilli</taxon>
        <taxon>Bacillales</taxon>
        <taxon>Bacillaceae</taxon>
        <taxon>Virgibacillus</taxon>
    </lineage>
</organism>
<evidence type="ECO:0000256" key="9">
    <source>
        <dbReference type="RuleBase" id="RU363064"/>
    </source>
</evidence>
<comment type="subcellular location">
    <subcellularLocation>
        <location evidence="1 9">Cell membrane</location>
        <topology evidence="1 9">Multi-pass membrane protein</topology>
    </subcellularLocation>
</comment>
<dbReference type="OrthoDB" id="9804874at2"/>
<dbReference type="GO" id="GO:0005283">
    <property type="term" value="F:amino acid:sodium symporter activity"/>
    <property type="evidence" value="ECO:0007669"/>
    <property type="project" value="InterPro"/>
</dbReference>
<dbReference type="InterPro" id="IPR001463">
    <property type="entry name" value="Na/Ala_symport"/>
</dbReference>
<feature type="transmembrane region" description="Helical" evidence="9">
    <location>
        <begin position="402"/>
        <end position="423"/>
    </location>
</feature>
<keyword evidence="6 9" id="KW-0769">Symport</keyword>
<feature type="transmembrane region" description="Helical" evidence="9">
    <location>
        <begin position="429"/>
        <end position="450"/>
    </location>
</feature>
<feature type="transmembrane region" description="Helical" evidence="9">
    <location>
        <begin position="12"/>
        <end position="30"/>
    </location>
</feature>
<name>A0A0L0QVY6_VIRPA</name>
<feature type="transmembrane region" description="Helical" evidence="9">
    <location>
        <begin position="186"/>
        <end position="206"/>
    </location>
</feature>
<evidence type="ECO:0000313" key="11">
    <source>
        <dbReference type="Proteomes" id="UP000036780"/>
    </source>
</evidence>
<keyword evidence="8 9" id="KW-0472">Membrane</keyword>
<keyword evidence="11" id="KW-1185">Reference proteome</keyword>
<dbReference type="PANTHER" id="PTHR30330">
    <property type="entry name" value="AGSS FAMILY TRANSPORTER, SODIUM-ALANINE"/>
    <property type="match status" value="1"/>
</dbReference>
<dbReference type="PRINTS" id="PR00175">
    <property type="entry name" value="NAALASMPORT"/>
</dbReference>
<dbReference type="AlphaFoldDB" id="A0A0L0QVY6"/>
<keyword evidence="3 9" id="KW-0813">Transport</keyword>
<dbReference type="GeneID" id="66869251"/>
<keyword evidence="7 9" id="KW-1133">Transmembrane helix</keyword>
<dbReference type="Proteomes" id="UP000036780">
    <property type="component" value="Unassembled WGS sequence"/>
</dbReference>
<evidence type="ECO:0008006" key="12">
    <source>
        <dbReference type="Google" id="ProtNLM"/>
    </source>
</evidence>
<feature type="transmembrane region" description="Helical" evidence="9">
    <location>
        <begin position="100"/>
        <end position="117"/>
    </location>
</feature>
<keyword evidence="4 9" id="KW-1003">Cell membrane</keyword>
<dbReference type="EMBL" id="LGTO01000002">
    <property type="protein sequence ID" value="KNE22368.1"/>
    <property type="molecule type" value="Genomic_DNA"/>
</dbReference>
<reference evidence="11" key="1">
    <citation type="submission" date="2015-07" db="EMBL/GenBank/DDBJ databases">
        <title>Fjat-10053 dsm26.</title>
        <authorList>
            <person name="Liu B."/>
            <person name="Wang J."/>
            <person name="Zhu Y."/>
            <person name="Liu G."/>
            <person name="Chen Q."/>
            <person name="Chen Z."/>
            <person name="Lan J."/>
            <person name="Che J."/>
            <person name="Ge C."/>
            <person name="Shi H."/>
            <person name="Pan Z."/>
            <person name="Liu X."/>
        </authorList>
    </citation>
    <scope>NUCLEOTIDE SEQUENCE [LARGE SCALE GENOMIC DNA]</scope>
    <source>
        <strain evidence="11">DSM 26</strain>
    </source>
</reference>
<feature type="transmembrane region" description="Helical" evidence="9">
    <location>
        <begin position="249"/>
        <end position="269"/>
    </location>
</feature>
<evidence type="ECO:0000256" key="8">
    <source>
        <dbReference type="ARBA" id="ARBA00023136"/>
    </source>
</evidence>
<feature type="transmembrane region" description="Helical" evidence="9">
    <location>
        <begin position="152"/>
        <end position="174"/>
    </location>
</feature>
<feature type="transmembrane region" description="Helical" evidence="9">
    <location>
        <begin position="359"/>
        <end position="382"/>
    </location>
</feature>
<evidence type="ECO:0000256" key="5">
    <source>
        <dbReference type="ARBA" id="ARBA00022692"/>
    </source>
</evidence>
<dbReference type="GO" id="GO:0005886">
    <property type="term" value="C:plasma membrane"/>
    <property type="evidence" value="ECO:0007669"/>
    <property type="project" value="UniProtKB-SubCell"/>
</dbReference>
<evidence type="ECO:0000256" key="2">
    <source>
        <dbReference type="ARBA" id="ARBA00009261"/>
    </source>
</evidence>
<evidence type="ECO:0000256" key="4">
    <source>
        <dbReference type="ARBA" id="ARBA00022475"/>
    </source>
</evidence>
<feature type="transmembrane region" description="Helical" evidence="9">
    <location>
        <begin position="308"/>
        <end position="331"/>
    </location>
</feature>
<dbReference type="PANTHER" id="PTHR30330:SF14">
    <property type="entry name" value="SODIUM_AMINO ACID (ALANINE) SYMPORTER"/>
    <property type="match status" value="1"/>
</dbReference>
<comment type="caution">
    <text evidence="10">The sequence shown here is derived from an EMBL/GenBank/DDBJ whole genome shotgun (WGS) entry which is preliminary data.</text>
</comment>
<feature type="transmembrane region" description="Helical" evidence="9">
    <location>
        <begin position="218"/>
        <end position="237"/>
    </location>
</feature>
<accession>A0A0L0QVY6</accession>
<dbReference type="RefSeq" id="WP_050349840.1">
    <property type="nucleotide sequence ID" value="NZ_CP073011.1"/>
</dbReference>
<evidence type="ECO:0000256" key="6">
    <source>
        <dbReference type="ARBA" id="ARBA00022847"/>
    </source>
</evidence>
<evidence type="ECO:0000256" key="3">
    <source>
        <dbReference type="ARBA" id="ARBA00022448"/>
    </source>
</evidence>
<gene>
    <name evidence="10" type="ORF">AFK71_01740</name>
</gene>
<keyword evidence="5 9" id="KW-0812">Transmembrane</keyword>
<dbReference type="PATRIC" id="fig|1473.5.peg.3258"/>
<comment type="similarity">
    <text evidence="2 9">Belongs to the alanine or glycine:cation symporter (AGCS) (TC 2.A.25) family.</text>
</comment>
<dbReference type="Pfam" id="PF01235">
    <property type="entry name" value="Na_Ala_symp"/>
    <property type="match status" value="1"/>
</dbReference>
<proteinExistence type="inferred from homology"/>
<dbReference type="Gene3D" id="1.20.1740.10">
    <property type="entry name" value="Amino acid/polyamine transporter I"/>
    <property type="match status" value="1"/>
</dbReference>
<dbReference type="NCBIfam" id="TIGR00835">
    <property type="entry name" value="agcS"/>
    <property type="match status" value="1"/>
</dbReference>
<evidence type="ECO:0000313" key="10">
    <source>
        <dbReference type="EMBL" id="KNE22368.1"/>
    </source>
</evidence>
<sequence length="493" mass="54310">MQEILQSITEFLWGLPLLIVILFTGLYFTIGSKFFQFIYLPHILKKTLLSIFKRKSSDDNTSSKGIISSFEAVSTAIGGSVGVANIGGASTAIAVGGPGAMFWLWVCALLGMIIKTVEVTLSVHYRSTDENGDPYGGPTYYMEKGLGEERKFRYWMIPAVLFGCGIFGTFFFTLQNYTISEAVSSTFDIGMIPVSLTLMLVTYYVIYGGLRHIGKFAAKLVPFMVLFYVLSGLYIILSHFTEIGNVFSIIFQGAFGGTAAVGGFTGAAVTQAISMGMARSVYSNEAGWGTSPMVHSTAKVNHPVKQGLWGAFEVFIDTIVVCSVTAFVIIITGKWSSGMSGAELTLTAFEMGIGDTGRIIITISIFLFGLTTLTGWFVYYEVLLRHLLRNKDQTFKKRILTFYNRFYPIPGTALVIYAVSYGLTGQTVWYFADIASAIPTFINVVAILLLSKKFFSLLQDYKARYLGIGQIDPTVHLFYEDTQSKAEQKMNVL</sequence>
<evidence type="ECO:0000256" key="7">
    <source>
        <dbReference type="ARBA" id="ARBA00022989"/>
    </source>
</evidence>
<protein>
    <recommendedName>
        <fullName evidence="12">Amino acid carrier protein</fullName>
    </recommendedName>
</protein>